<evidence type="ECO:0000256" key="2">
    <source>
        <dbReference type="SAM" id="MobiDB-lite"/>
    </source>
</evidence>
<organism evidence="6 7">
    <name type="scientific">Salmo salar</name>
    <name type="common">Atlantic salmon</name>
    <dbReference type="NCBI Taxonomy" id="8030"/>
    <lineage>
        <taxon>Eukaryota</taxon>
        <taxon>Metazoa</taxon>
        <taxon>Chordata</taxon>
        <taxon>Craniata</taxon>
        <taxon>Vertebrata</taxon>
        <taxon>Euteleostomi</taxon>
        <taxon>Actinopterygii</taxon>
        <taxon>Neopterygii</taxon>
        <taxon>Teleostei</taxon>
        <taxon>Protacanthopterygii</taxon>
        <taxon>Salmoniformes</taxon>
        <taxon>Salmonidae</taxon>
        <taxon>Salmoninae</taxon>
        <taxon>Salmo</taxon>
    </lineage>
</organism>
<dbReference type="RefSeq" id="XP_013996660.2">
    <property type="nucleotide sequence ID" value="XM_014141185.2"/>
</dbReference>
<keyword evidence="3" id="KW-0812">Transmembrane</keyword>
<feature type="region of interest" description="Disordered" evidence="2">
    <location>
        <begin position="447"/>
        <end position="518"/>
    </location>
</feature>
<feature type="compositionally biased region" description="Polar residues" evidence="2">
    <location>
        <begin position="74"/>
        <end position="99"/>
    </location>
</feature>
<dbReference type="InterPro" id="IPR042318">
    <property type="entry name" value="Consortin"/>
</dbReference>
<name>A0A1S3M0L5_SALSA</name>
<feature type="coiled-coil region" evidence="1">
    <location>
        <begin position="535"/>
        <end position="562"/>
    </location>
</feature>
<feature type="compositionally biased region" description="Basic and acidic residues" evidence="2">
    <location>
        <begin position="447"/>
        <end position="458"/>
    </location>
</feature>
<dbReference type="GO" id="GO:0071253">
    <property type="term" value="F:connexin binding"/>
    <property type="evidence" value="ECO:0007669"/>
    <property type="project" value="InterPro"/>
</dbReference>
<dbReference type="GeneID" id="106569575"/>
<dbReference type="Proteomes" id="UP001652741">
    <property type="component" value="Chromosome ssa01"/>
</dbReference>
<dbReference type="GO" id="GO:0042998">
    <property type="term" value="P:positive regulation of Golgi to plasma membrane protein transport"/>
    <property type="evidence" value="ECO:0007669"/>
    <property type="project" value="InterPro"/>
</dbReference>
<accession>A0A1S3M0L5</accession>
<protein>
    <submittedName>
        <fullName evidence="7">Consortin isoform X2</fullName>
    </submittedName>
</protein>
<evidence type="ECO:0000256" key="3">
    <source>
        <dbReference type="SAM" id="Phobius"/>
    </source>
</evidence>
<dbReference type="PANTHER" id="PTHR28581">
    <property type="entry name" value="CONSORTIN"/>
    <property type="match status" value="1"/>
</dbReference>
<reference evidence="7" key="1">
    <citation type="submission" date="2025-08" db="UniProtKB">
        <authorList>
            <consortium name="RefSeq"/>
        </authorList>
    </citation>
    <scope>IDENTIFICATION</scope>
</reference>
<evidence type="ECO:0000256" key="1">
    <source>
        <dbReference type="SAM" id="Coils"/>
    </source>
</evidence>
<dbReference type="GO" id="GO:0030133">
    <property type="term" value="C:transport vesicle"/>
    <property type="evidence" value="ECO:0007669"/>
    <property type="project" value="TreeGrafter"/>
</dbReference>
<feature type="compositionally biased region" description="Acidic residues" evidence="2">
    <location>
        <begin position="503"/>
        <end position="517"/>
    </location>
</feature>
<dbReference type="GO" id="GO:0005802">
    <property type="term" value="C:trans-Golgi network"/>
    <property type="evidence" value="ECO:0007669"/>
    <property type="project" value="InterPro"/>
</dbReference>
<evidence type="ECO:0000259" key="5">
    <source>
        <dbReference type="Pfam" id="PF22883"/>
    </source>
</evidence>
<evidence type="ECO:0000259" key="4">
    <source>
        <dbReference type="Pfam" id="PF15281"/>
    </source>
</evidence>
<dbReference type="PANTHER" id="PTHR28581:SF1">
    <property type="entry name" value="CONSORTIN"/>
    <property type="match status" value="1"/>
</dbReference>
<feature type="domain" description="Consortin N-terminal" evidence="5">
    <location>
        <begin position="265"/>
        <end position="316"/>
    </location>
</feature>
<keyword evidence="3" id="KW-0472">Membrane</keyword>
<gene>
    <name evidence="7" type="primary">LOC106569575</name>
</gene>
<sequence>MLRGHSGGAPWMRVCLHHGMGMLDIGNEKKTGWILLSTRHWEMNSPFSRTITGQCKRAGPVVSEGQEGGVDLHYNQSDPSEPNQVSAHQNQNLTQTQLDDGQRVGCDSIEQDSLKGNRDEEEEDGDRKMKGEEDYGVIVEEEEKDSVTAPDTPLTDSSSDTGSLVELHPSVSPETTCPISPVAGSPDEPSYSNPEGKTHTSTTEPITSTTKRTNSATEPITSTTEPTTSTTEPTGPTSTTEPTTSTTEPSTDLLASPQELGECQDHSHLPQSLHQIAEAFVLQEDYERAVCCVQLERLYHQRRLHNLTTLQEQWERRCRSDGQGERNSNTDLAAQQLDRLAYICKTHQRPSPGAEKCEAVDSVSVRVEERYPSHSSVGCASGMEEDHRVTDSTLSQSIYPIKSAAALMNSLCFNDFAALDVAQNSRDSKRIGGFHRDCLIDGSLAKGEEREGRAEFTDCRSQGTGQQTEREMEHTTQEGNAGHDPPTDGEISRSKPEERLGGEEEQEEVEEAEEEKDSDVCFKALEQISVLAVKEQLTLEEVQQEESQIEELCEEYVQEEDMFVVEIIRDGAASLDGLAKLITVEMTPAPSLVSILKRRRSVCVENVCVAPSSALHKHPAKRRVRFKVPDDGFDQDQVGGDSCLLLFLLCLVTVVISLGGTALYCALGNAHSTICTDFSRNTDFYLAQLHRGMDQLRHWLTPGF</sequence>
<keyword evidence="3" id="KW-1133">Transmembrane helix</keyword>
<dbReference type="InterPro" id="IPR028129">
    <property type="entry name" value="Consortin_C"/>
</dbReference>
<feature type="transmembrane region" description="Helical" evidence="3">
    <location>
        <begin position="644"/>
        <end position="667"/>
    </location>
</feature>
<proteinExistence type="predicted"/>
<dbReference type="AlphaFoldDB" id="A0A1S3M0L5"/>
<evidence type="ECO:0000313" key="7">
    <source>
        <dbReference type="RefSeq" id="XP_013996660.2"/>
    </source>
</evidence>
<keyword evidence="6" id="KW-1185">Reference proteome</keyword>
<feature type="compositionally biased region" description="Basic and acidic residues" evidence="2">
    <location>
        <begin position="490"/>
        <end position="502"/>
    </location>
</feature>
<dbReference type="GO" id="GO:0005886">
    <property type="term" value="C:plasma membrane"/>
    <property type="evidence" value="ECO:0007669"/>
    <property type="project" value="TreeGrafter"/>
</dbReference>
<dbReference type="Pfam" id="PF22883">
    <property type="entry name" value="Consortin_N"/>
    <property type="match status" value="1"/>
</dbReference>
<keyword evidence="1" id="KW-0175">Coiled coil</keyword>
<feature type="compositionally biased region" description="Low complexity" evidence="2">
    <location>
        <begin position="199"/>
        <end position="251"/>
    </location>
</feature>
<feature type="domain" description="Consortin C-terminal" evidence="4">
    <location>
        <begin position="585"/>
        <end position="701"/>
    </location>
</feature>
<dbReference type="Pfam" id="PF15281">
    <property type="entry name" value="Consortin_C"/>
    <property type="match status" value="1"/>
</dbReference>
<evidence type="ECO:0000313" key="6">
    <source>
        <dbReference type="Proteomes" id="UP001652741"/>
    </source>
</evidence>
<dbReference type="InterPro" id="IPR054132">
    <property type="entry name" value="Consortin_N"/>
</dbReference>
<feature type="region of interest" description="Disordered" evidence="2">
    <location>
        <begin position="59"/>
        <end position="253"/>
    </location>
</feature>